<organism evidence="4 5">
    <name type="scientific">Cirrhinus mrigala</name>
    <name type="common">Mrigala</name>
    <dbReference type="NCBI Taxonomy" id="683832"/>
    <lineage>
        <taxon>Eukaryota</taxon>
        <taxon>Metazoa</taxon>
        <taxon>Chordata</taxon>
        <taxon>Craniata</taxon>
        <taxon>Vertebrata</taxon>
        <taxon>Euteleostomi</taxon>
        <taxon>Actinopterygii</taxon>
        <taxon>Neopterygii</taxon>
        <taxon>Teleostei</taxon>
        <taxon>Ostariophysi</taxon>
        <taxon>Cypriniformes</taxon>
        <taxon>Cyprinidae</taxon>
        <taxon>Labeoninae</taxon>
        <taxon>Labeonini</taxon>
        <taxon>Cirrhinus</taxon>
    </lineage>
</organism>
<dbReference type="InterPro" id="IPR032675">
    <property type="entry name" value="LRR_dom_sf"/>
</dbReference>
<dbReference type="Pfam" id="PF13855">
    <property type="entry name" value="LRR_8"/>
    <property type="match status" value="1"/>
</dbReference>
<keyword evidence="5" id="KW-1185">Reference proteome</keyword>
<evidence type="ECO:0000256" key="3">
    <source>
        <dbReference type="SAM" id="MobiDB-lite"/>
    </source>
</evidence>
<keyword evidence="1" id="KW-0433">Leucine-rich repeat</keyword>
<reference evidence="4 5" key="1">
    <citation type="submission" date="2024-05" db="EMBL/GenBank/DDBJ databases">
        <title>Genome sequencing and assembly of Indian major carp, Cirrhinus mrigala (Hamilton, 1822).</title>
        <authorList>
            <person name="Mohindra V."/>
            <person name="Chowdhury L.M."/>
            <person name="Lal K."/>
            <person name="Jena J.K."/>
        </authorList>
    </citation>
    <scope>NUCLEOTIDE SEQUENCE [LARGE SCALE GENOMIC DNA]</scope>
    <source>
        <strain evidence="4">CM1030</strain>
        <tissue evidence="4">Blood</tissue>
    </source>
</reference>
<sequence>MSNASLKEIPEVKPTNITEWILSHNLLEMSPSDINTLQKYHRIRVLDLSYNYIQTLPPGAFDKLTNLEILKLRGNRLQTLDNGIFKRLRKLNSLDLKDNPWNCSCSLSSLIEELKESGVSIGKEVTCYTLQRTAVLDGNPSCSVQVKTSVEESTATTTKARSTPTPTPTTEPSNSSHVNSSSK</sequence>
<accession>A0ABD0R9R9</accession>
<evidence type="ECO:0000256" key="1">
    <source>
        <dbReference type="ARBA" id="ARBA00022614"/>
    </source>
</evidence>
<dbReference type="SUPFAM" id="SSF52058">
    <property type="entry name" value="L domain-like"/>
    <property type="match status" value="1"/>
</dbReference>
<proteinExistence type="predicted"/>
<dbReference type="Gene3D" id="3.80.10.10">
    <property type="entry name" value="Ribonuclease Inhibitor"/>
    <property type="match status" value="1"/>
</dbReference>
<dbReference type="PANTHER" id="PTHR24366">
    <property type="entry name" value="IG(IMMUNOGLOBULIN) AND LRR(LEUCINE RICH REPEAT) DOMAINS"/>
    <property type="match status" value="1"/>
</dbReference>
<evidence type="ECO:0000313" key="5">
    <source>
        <dbReference type="Proteomes" id="UP001529510"/>
    </source>
</evidence>
<dbReference type="InterPro" id="IPR001611">
    <property type="entry name" value="Leu-rich_rpt"/>
</dbReference>
<dbReference type="AlphaFoldDB" id="A0ABD0R9R9"/>
<keyword evidence="2" id="KW-0677">Repeat</keyword>
<feature type="compositionally biased region" description="Low complexity" evidence="3">
    <location>
        <begin position="153"/>
        <end position="183"/>
    </location>
</feature>
<feature type="region of interest" description="Disordered" evidence="3">
    <location>
        <begin position="148"/>
        <end position="183"/>
    </location>
</feature>
<feature type="non-terminal residue" evidence="4">
    <location>
        <position position="183"/>
    </location>
</feature>
<gene>
    <name evidence="4" type="ORF">M9458_012787</name>
</gene>
<comment type="caution">
    <text evidence="4">The sequence shown here is derived from an EMBL/GenBank/DDBJ whole genome shotgun (WGS) entry which is preliminary data.</text>
</comment>
<name>A0ABD0R9R9_CIRMR</name>
<evidence type="ECO:0000256" key="2">
    <source>
        <dbReference type="ARBA" id="ARBA00022737"/>
    </source>
</evidence>
<protein>
    <submittedName>
        <fullName evidence="4">Uncharacterized protein</fullName>
    </submittedName>
</protein>
<dbReference type="PROSITE" id="PS51450">
    <property type="entry name" value="LRR"/>
    <property type="match status" value="1"/>
</dbReference>
<evidence type="ECO:0000313" key="4">
    <source>
        <dbReference type="EMBL" id="KAL0194491.1"/>
    </source>
</evidence>
<dbReference type="InterPro" id="IPR003591">
    <property type="entry name" value="Leu-rich_rpt_typical-subtyp"/>
</dbReference>
<dbReference type="PANTHER" id="PTHR24366:SF171">
    <property type="entry name" value="LEUCINE RICH REPEAT NEURONAL 4"/>
    <property type="match status" value="1"/>
</dbReference>
<dbReference type="Proteomes" id="UP001529510">
    <property type="component" value="Unassembled WGS sequence"/>
</dbReference>
<dbReference type="EMBL" id="JAMKFB020000005">
    <property type="protein sequence ID" value="KAL0194491.1"/>
    <property type="molecule type" value="Genomic_DNA"/>
</dbReference>
<dbReference type="SMART" id="SM00369">
    <property type="entry name" value="LRR_TYP"/>
    <property type="match status" value="2"/>
</dbReference>